<accession>A0A0E2APP7</accession>
<reference evidence="2 3" key="1">
    <citation type="submission" date="2012-02" db="EMBL/GenBank/DDBJ databases">
        <title>The Genome Sequence of Bacteroides fragilis CL07T12C05.</title>
        <authorList>
            <consortium name="The Broad Institute Genome Sequencing Platform"/>
            <person name="Earl A."/>
            <person name="Ward D."/>
            <person name="Feldgarden M."/>
            <person name="Gevers D."/>
            <person name="Zitomersky N.L."/>
            <person name="Coyne M.J."/>
            <person name="Comstock L.E."/>
            <person name="Young S.K."/>
            <person name="Zeng Q."/>
            <person name="Gargeya S."/>
            <person name="Fitzgerald M."/>
            <person name="Haas B."/>
            <person name="Abouelleil A."/>
            <person name="Alvarado L."/>
            <person name="Arachchi H.M."/>
            <person name="Berlin A."/>
            <person name="Chapman S.B."/>
            <person name="Gearin G."/>
            <person name="Goldberg J."/>
            <person name="Griggs A."/>
            <person name="Gujja S."/>
            <person name="Hansen M."/>
            <person name="Heiman D."/>
            <person name="Howarth C."/>
            <person name="Larimer J."/>
            <person name="Lui A."/>
            <person name="MacDonald P.J.P."/>
            <person name="McCowen C."/>
            <person name="Montmayeur A."/>
            <person name="Murphy C."/>
            <person name="Neiman D."/>
            <person name="Pearson M."/>
            <person name="Priest M."/>
            <person name="Roberts A."/>
            <person name="Saif S."/>
            <person name="Shea T."/>
            <person name="Sisk P."/>
            <person name="Stolte C."/>
            <person name="Sykes S."/>
            <person name="Wortman J."/>
            <person name="Nusbaum C."/>
            <person name="Birren B."/>
        </authorList>
    </citation>
    <scope>NUCLEOTIDE SEQUENCE [LARGE SCALE GENOMIC DNA]</scope>
    <source>
        <strain evidence="2 3">CL07T12C05</strain>
    </source>
</reference>
<dbReference type="Proteomes" id="UP000003879">
    <property type="component" value="Unassembled WGS sequence"/>
</dbReference>
<feature type="domain" description="DUF4842" evidence="1">
    <location>
        <begin position="325"/>
        <end position="539"/>
    </location>
</feature>
<proteinExistence type="predicted"/>
<evidence type="ECO:0000313" key="2">
    <source>
        <dbReference type="EMBL" id="EIY94677.1"/>
    </source>
</evidence>
<dbReference type="EMBL" id="AGXN01000015">
    <property type="protein sequence ID" value="EIY94677.1"/>
    <property type="molecule type" value="Genomic_DNA"/>
</dbReference>
<organism evidence="2 3">
    <name type="scientific">Bacteroides fragilis CL07T12C05</name>
    <dbReference type="NCBI Taxonomy" id="997883"/>
    <lineage>
        <taxon>Bacteria</taxon>
        <taxon>Pseudomonadati</taxon>
        <taxon>Bacteroidota</taxon>
        <taxon>Bacteroidia</taxon>
        <taxon>Bacteroidales</taxon>
        <taxon>Bacteroidaceae</taxon>
        <taxon>Bacteroides</taxon>
    </lineage>
</organism>
<evidence type="ECO:0000259" key="1">
    <source>
        <dbReference type="Pfam" id="PF16130"/>
    </source>
</evidence>
<dbReference type="InterPro" id="IPR032295">
    <property type="entry name" value="DUF4842"/>
</dbReference>
<name>A0A0E2APP7_BACFG</name>
<dbReference type="AlphaFoldDB" id="A0A0E2APP7"/>
<protein>
    <recommendedName>
        <fullName evidence="1">DUF4842 domain-containing protein</fullName>
    </recommendedName>
</protein>
<dbReference type="NCBIfam" id="TIGR04456">
    <property type="entry name" value="LruC_dom"/>
    <property type="match status" value="1"/>
</dbReference>
<evidence type="ECO:0000313" key="3">
    <source>
        <dbReference type="Proteomes" id="UP000003879"/>
    </source>
</evidence>
<dbReference type="PATRIC" id="fig|997883.3.peg.2964"/>
<sequence length="553" mass="61286">MLQNTSTLTIQSGAEVSLSDQLICNTYSTICNFGDLKTKNMKLNTNDILYNGHKTDITNSLDASQGGNIHNFGKLDVENTIKLNTPSIVYNAPECKIEAKTYEAAGSTNVNFGEMEFDTYDSGGAGGSLYNNCMLFVEHMKAGGIVYLDHGVIAEEKEDDEENELFEEADDIEFYDNAKVTLANGSMIKAKNIIAKSGLSVNGEGNETSLLKATEKVQIQNWDVRFNGRLCITGKISCSNPDMYQAGSEVTFSESPDVIITGCNGKAEVPDPAPEPSDPVFPIIVDDNHNYTYLFEDQWPLYGDYDMNDIVLEVKKRKISIDKHNKVTEFDLSVELRAVGAQKTIAAAIMFDEIPASAVTQAVTYADNYQPVSFELTDKNIEKGQEYAVVPLFDNAHALMERPTGSFVNTISGSDNNQKNTQTIHFTLRFDSSVAPSSDALNINNLNIFIITDRGSKRKEIHVAGYRPTLLANTELFGGNNDASSLNGKKYYISKDNLAWGIMVPTQFKWPLEYTQIQKAYSQFAGWVTTGGADNKKWWNDFDNTKVFQTNKN</sequence>
<gene>
    <name evidence="2" type="ORF">HMPREF1056_02854</name>
</gene>
<dbReference type="InterPro" id="IPR031025">
    <property type="entry name" value="LruC_dom"/>
</dbReference>
<dbReference type="Pfam" id="PF16130">
    <property type="entry name" value="DUF4842"/>
    <property type="match status" value="1"/>
</dbReference>
<dbReference type="HOGENOM" id="CLU_020783_0_0_10"/>
<comment type="caution">
    <text evidence="2">The sequence shown here is derived from an EMBL/GenBank/DDBJ whole genome shotgun (WGS) entry which is preliminary data.</text>
</comment>